<protein>
    <submittedName>
        <fullName evidence="1">Uncharacterized protein</fullName>
    </submittedName>
</protein>
<dbReference type="RefSeq" id="WP_141398054.1">
    <property type="nucleotide sequence ID" value="NZ_OCMU01000001.1"/>
</dbReference>
<dbReference type="EMBL" id="OCMU01000001">
    <property type="protein sequence ID" value="SOD19064.1"/>
    <property type="molecule type" value="Genomic_DNA"/>
</dbReference>
<evidence type="ECO:0000313" key="1">
    <source>
        <dbReference type="EMBL" id="SOD19064.1"/>
    </source>
</evidence>
<dbReference type="AlphaFoldDB" id="A0A286AAY2"/>
<accession>A0A286AAY2</accession>
<proteinExistence type="predicted"/>
<dbReference type="Proteomes" id="UP000219335">
    <property type="component" value="Unassembled WGS sequence"/>
</dbReference>
<gene>
    <name evidence="1" type="ORF">SAMN06297164_2020</name>
</gene>
<sequence>MNSIKQFSFSGLHFSQGRANPPQRILGFQETELSSLGGWVLLPYKGEYQGRICAEVHEVL</sequence>
<name>A0A286AAY2_9PROT</name>
<reference evidence="1 2" key="1">
    <citation type="submission" date="2017-09" db="EMBL/GenBank/DDBJ databases">
        <authorList>
            <person name="Ehlers B."/>
            <person name="Leendertz F.H."/>
        </authorList>
    </citation>
    <scope>NUCLEOTIDE SEQUENCE [LARGE SCALE GENOMIC DNA]</scope>
    <source>
        <strain evidence="1 2">Nm42</strain>
    </source>
</reference>
<evidence type="ECO:0000313" key="2">
    <source>
        <dbReference type="Proteomes" id="UP000219335"/>
    </source>
</evidence>
<organism evidence="1 2">
    <name type="scientific">Nitrosomonas ureae</name>
    <dbReference type="NCBI Taxonomy" id="44577"/>
    <lineage>
        <taxon>Bacteria</taxon>
        <taxon>Pseudomonadati</taxon>
        <taxon>Pseudomonadota</taxon>
        <taxon>Betaproteobacteria</taxon>
        <taxon>Nitrosomonadales</taxon>
        <taxon>Nitrosomonadaceae</taxon>
        <taxon>Nitrosomonas</taxon>
    </lineage>
</organism>